<evidence type="ECO:0000313" key="2">
    <source>
        <dbReference type="Proteomes" id="UP000069850"/>
    </source>
</evidence>
<evidence type="ECO:0000313" key="1">
    <source>
        <dbReference type="EMBL" id="CVK34132.1"/>
    </source>
</evidence>
<dbReference type="AlphaFoldDB" id="A0A0X3BPM1"/>
<reference evidence="1 2" key="1">
    <citation type="submission" date="2016-01" db="EMBL/GenBank/DDBJ databases">
        <authorList>
            <person name="Manzoor S."/>
        </authorList>
    </citation>
    <scope>NUCLEOTIDE SEQUENCE [LARGE SCALE GENOMIC DNA]</scope>
    <source>
        <strain evidence="1">Methanoculleus sp MAB1</strain>
    </source>
</reference>
<proteinExistence type="predicted"/>
<organism evidence="1 2">
    <name type="scientific">Methanoculleus bourgensis</name>
    <dbReference type="NCBI Taxonomy" id="83986"/>
    <lineage>
        <taxon>Archaea</taxon>
        <taxon>Methanobacteriati</taxon>
        <taxon>Methanobacteriota</taxon>
        <taxon>Stenosarchaea group</taxon>
        <taxon>Methanomicrobia</taxon>
        <taxon>Methanomicrobiales</taxon>
        <taxon>Methanomicrobiaceae</taxon>
        <taxon>Methanoculleus</taxon>
    </lineage>
</organism>
<dbReference type="Proteomes" id="UP000069850">
    <property type="component" value="Chromosome 1"/>
</dbReference>
<protein>
    <submittedName>
        <fullName evidence="1">Uncharacterized protein</fullName>
    </submittedName>
</protein>
<dbReference type="EMBL" id="LT158599">
    <property type="protein sequence ID" value="CVK34132.1"/>
    <property type="molecule type" value="Genomic_DNA"/>
</dbReference>
<gene>
    <name evidence="1" type="ORF">MMAB1_2919</name>
</gene>
<accession>A0A0X3BPM1</accession>
<name>A0A0X3BPM1_9EURY</name>
<sequence length="65" mass="6750">MSPGVNSKFTGCRIQLLALVNPWVHAGPAIFSATPMQWTVVAIASGVGLTGRGLSPAPVSARQYL</sequence>
<dbReference type="KEGG" id="mema:MMAB1_2919"/>